<dbReference type="AlphaFoldDB" id="A0A7W5H2T2"/>
<comment type="caution">
    <text evidence="1">The sequence shown here is derived from an EMBL/GenBank/DDBJ whole genome shotgun (WGS) entry which is preliminary data.</text>
</comment>
<organism evidence="1 2">
    <name type="scientific">Microbacter margulisiae</name>
    <dbReference type="NCBI Taxonomy" id="1350067"/>
    <lineage>
        <taxon>Bacteria</taxon>
        <taxon>Pseudomonadati</taxon>
        <taxon>Bacteroidota</taxon>
        <taxon>Bacteroidia</taxon>
        <taxon>Bacteroidales</taxon>
        <taxon>Porphyromonadaceae</taxon>
        <taxon>Microbacter</taxon>
    </lineage>
</organism>
<accession>A0A7W5H2T2</accession>
<dbReference type="Proteomes" id="UP000544222">
    <property type="component" value="Unassembled WGS sequence"/>
</dbReference>
<evidence type="ECO:0000313" key="1">
    <source>
        <dbReference type="EMBL" id="MBB3187894.1"/>
    </source>
</evidence>
<sequence>MESIFLCKAYSVEKTSNKICVEQILTIQKEEIDVKGDIFCITQQNELLYGLQV</sequence>
<dbReference type="EMBL" id="JACHYB010000002">
    <property type="protein sequence ID" value="MBB3187894.1"/>
    <property type="molecule type" value="Genomic_DNA"/>
</dbReference>
<protein>
    <submittedName>
        <fullName evidence="1">Uncharacterized protein</fullName>
    </submittedName>
</protein>
<evidence type="ECO:0000313" key="2">
    <source>
        <dbReference type="Proteomes" id="UP000544222"/>
    </source>
</evidence>
<proteinExistence type="predicted"/>
<gene>
    <name evidence="1" type="ORF">FHX64_002092</name>
</gene>
<keyword evidence="2" id="KW-1185">Reference proteome</keyword>
<name>A0A7W5H2T2_9PORP</name>
<reference evidence="1 2" key="1">
    <citation type="submission" date="2020-08" db="EMBL/GenBank/DDBJ databases">
        <title>Genomic Encyclopedia of Type Strains, Phase IV (KMG-IV): sequencing the most valuable type-strain genomes for metagenomic binning, comparative biology and taxonomic classification.</title>
        <authorList>
            <person name="Goeker M."/>
        </authorList>
    </citation>
    <scope>NUCLEOTIDE SEQUENCE [LARGE SCALE GENOMIC DNA]</scope>
    <source>
        <strain evidence="1 2">DSM 27471</strain>
    </source>
</reference>